<dbReference type="EMBL" id="JAWZYT010006961">
    <property type="protein sequence ID" value="KAK4287282.1"/>
    <property type="molecule type" value="Genomic_DNA"/>
</dbReference>
<name>A0AAE1TJB2_9EUCA</name>
<dbReference type="AlphaFoldDB" id="A0AAE1TJB2"/>
<sequence>WSWSLRPSASGLVRIGEMMTLVVGVEGPANADILVRECVLMMVLPSIVSTHRSGGCVLGSRKKVLGSWQKTKDTGNPP</sequence>
<keyword evidence="2" id="KW-1185">Reference proteome</keyword>
<evidence type="ECO:0000313" key="1">
    <source>
        <dbReference type="EMBL" id="KAK4287282.1"/>
    </source>
</evidence>
<protein>
    <submittedName>
        <fullName evidence="1">Uncharacterized protein</fullName>
    </submittedName>
</protein>
<dbReference type="Proteomes" id="UP001292094">
    <property type="component" value="Unassembled WGS sequence"/>
</dbReference>
<evidence type="ECO:0000313" key="2">
    <source>
        <dbReference type="Proteomes" id="UP001292094"/>
    </source>
</evidence>
<feature type="non-terminal residue" evidence="1">
    <location>
        <position position="1"/>
    </location>
</feature>
<proteinExistence type="predicted"/>
<gene>
    <name evidence="1" type="ORF">Pmani_039643</name>
</gene>
<comment type="caution">
    <text evidence="1">The sequence shown here is derived from an EMBL/GenBank/DDBJ whole genome shotgun (WGS) entry which is preliminary data.</text>
</comment>
<accession>A0AAE1TJB2</accession>
<reference evidence="1" key="1">
    <citation type="submission" date="2023-11" db="EMBL/GenBank/DDBJ databases">
        <title>Genome assemblies of two species of porcelain crab, Petrolisthes cinctipes and Petrolisthes manimaculis (Anomura: Porcellanidae).</title>
        <authorList>
            <person name="Angst P."/>
        </authorList>
    </citation>
    <scope>NUCLEOTIDE SEQUENCE</scope>
    <source>
        <strain evidence="1">PB745_02</strain>
        <tissue evidence="1">Gill</tissue>
    </source>
</reference>
<organism evidence="1 2">
    <name type="scientific">Petrolisthes manimaculis</name>
    <dbReference type="NCBI Taxonomy" id="1843537"/>
    <lineage>
        <taxon>Eukaryota</taxon>
        <taxon>Metazoa</taxon>
        <taxon>Ecdysozoa</taxon>
        <taxon>Arthropoda</taxon>
        <taxon>Crustacea</taxon>
        <taxon>Multicrustacea</taxon>
        <taxon>Malacostraca</taxon>
        <taxon>Eumalacostraca</taxon>
        <taxon>Eucarida</taxon>
        <taxon>Decapoda</taxon>
        <taxon>Pleocyemata</taxon>
        <taxon>Anomura</taxon>
        <taxon>Galatheoidea</taxon>
        <taxon>Porcellanidae</taxon>
        <taxon>Petrolisthes</taxon>
    </lineage>
</organism>